<evidence type="ECO:0000256" key="4">
    <source>
        <dbReference type="ARBA" id="ARBA00023242"/>
    </source>
</evidence>
<feature type="domain" description="Velvet" evidence="6">
    <location>
        <begin position="88"/>
        <end position="346"/>
    </location>
</feature>
<evidence type="ECO:0000256" key="5">
    <source>
        <dbReference type="SAM" id="MobiDB-lite"/>
    </source>
</evidence>
<evidence type="ECO:0000259" key="6">
    <source>
        <dbReference type="PROSITE" id="PS51821"/>
    </source>
</evidence>
<dbReference type="InterPro" id="IPR037525">
    <property type="entry name" value="Velvet_dom"/>
</dbReference>
<dbReference type="PROSITE" id="PS51821">
    <property type="entry name" value="VELVET"/>
    <property type="match status" value="1"/>
</dbReference>
<comment type="subcellular location">
    <subcellularLocation>
        <location evidence="1">Nucleus</location>
    </subcellularLocation>
</comment>
<evidence type="ECO:0000313" key="7">
    <source>
        <dbReference type="EMBL" id="TPX59719.1"/>
    </source>
</evidence>
<keyword evidence="3" id="KW-0804">Transcription</keyword>
<organism evidence="7 8">
    <name type="scientific">Powellomyces hirtus</name>
    <dbReference type="NCBI Taxonomy" id="109895"/>
    <lineage>
        <taxon>Eukaryota</taxon>
        <taxon>Fungi</taxon>
        <taxon>Fungi incertae sedis</taxon>
        <taxon>Chytridiomycota</taxon>
        <taxon>Chytridiomycota incertae sedis</taxon>
        <taxon>Chytridiomycetes</taxon>
        <taxon>Spizellomycetales</taxon>
        <taxon>Powellomycetaceae</taxon>
        <taxon>Powellomyces</taxon>
    </lineage>
</organism>
<evidence type="ECO:0000256" key="3">
    <source>
        <dbReference type="ARBA" id="ARBA00023163"/>
    </source>
</evidence>
<dbReference type="Proteomes" id="UP000318582">
    <property type="component" value="Unassembled WGS sequence"/>
</dbReference>
<feature type="compositionally biased region" description="Low complexity" evidence="5">
    <location>
        <begin position="199"/>
        <end position="210"/>
    </location>
</feature>
<feature type="region of interest" description="Disordered" evidence="5">
    <location>
        <begin position="28"/>
        <end position="49"/>
    </location>
</feature>
<dbReference type="InterPro" id="IPR021740">
    <property type="entry name" value="Velvet"/>
</dbReference>
<gene>
    <name evidence="7" type="ORF">PhCBS80983_g02275</name>
</gene>
<protein>
    <recommendedName>
        <fullName evidence="6">Velvet domain-containing protein</fullName>
    </recommendedName>
</protein>
<dbReference type="AlphaFoldDB" id="A0A507E6L5"/>
<keyword evidence="2" id="KW-0805">Transcription regulation</keyword>
<evidence type="ECO:0000256" key="2">
    <source>
        <dbReference type="ARBA" id="ARBA00023015"/>
    </source>
</evidence>
<dbReference type="Pfam" id="PF11754">
    <property type="entry name" value="Velvet"/>
    <property type="match status" value="1"/>
</dbReference>
<accession>A0A507E6L5</accession>
<feature type="compositionally biased region" description="Polar residues" evidence="5">
    <location>
        <begin position="178"/>
        <end position="187"/>
    </location>
</feature>
<dbReference type="STRING" id="109895.A0A507E6L5"/>
<dbReference type="PANTHER" id="PTHR33572">
    <property type="entry name" value="SPORE DEVELOPMENT REGULATOR VOSA"/>
    <property type="match status" value="1"/>
</dbReference>
<dbReference type="Gene3D" id="2.60.40.3960">
    <property type="entry name" value="Velvet domain"/>
    <property type="match status" value="1"/>
</dbReference>
<feature type="compositionally biased region" description="Basic and acidic residues" evidence="5">
    <location>
        <begin position="120"/>
        <end position="149"/>
    </location>
</feature>
<evidence type="ECO:0000313" key="8">
    <source>
        <dbReference type="Proteomes" id="UP000318582"/>
    </source>
</evidence>
<sequence>MVVHATLVSEEGKDDLTYVVVPPTMPSILAGLPPKSEPRKSWEESEPSSSDIVGAMILASIALRETLHQDPQSLELSRPDWNASRNLPNSLGLWPPDVSQQPPDRVAHEPLGQRHGTLSLDRRGTGHGLGETHGDKFLVDGERKNRNPDRPWLISLQEAPIRSSISQSADKPVVSMPSDISTKSTAGRPNPVASENVGSLTSSRVTSSMSWLNESDPELPRRSSGQTFPSNPRPAREDLTQDSWERVLMGSMVSSCHYLCDLNGLKGAYFVFPDLSLRVEGIFRLRMSLYNLASIGARSDKPAVPISTALTQPFTSFTTREYPGLKGKWHKTALHFGVGPGSLVVRPCSTRGHVSTLSSFVDGARSPRKRDVETKAGEEPRDGYDPTAESSELSKHFSDQGLKIPIRRKEQRKSRNLDHG</sequence>
<dbReference type="EMBL" id="QEAQ01000022">
    <property type="protein sequence ID" value="TPX59719.1"/>
    <property type="molecule type" value="Genomic_DNA"/>
</dbReference>
<evidence type="ECO:0000256" key="1">
    <source>
        <dbReference type="ARBA" id="ARBA00004123"/>
    </source>
</evidence>
<reference evidence="7 8" key="1">
    <citation type="journal article" date="2019" name="Sci. Rep.">
        <title>Comparative genomics of chytrid fungi reveal insights into the obligate biotrophic and pathogenic lifestyle of Synchytrium endobioticum.</title>
        <authorList>
            <person name="van de Vossenberg B.T.L.H."/>
            <person name="Warris S."/>
            <person name="Nguyen H.D.T."/>
            <person name="van Gent-Pelzer M.P.E."/>
            <person name="Joly D.L."/>
            <person name="van de Geest H.C."/>
            <person name="Bonants P.J.M."/>
            <person name="Smith D.S."/>
            <person name="Levesque C.A."/>
            <person name="van der Lee T.A.J."/>
        </authorList>
    </citation>
    <scope>NUCLEOTIDE SEQUENCE [LARGE SCALE GENOMIC DNA]</scope>
    <source>
        <strain evidence="7 8">CBS 809.83</strain>
    </source>
</reference>
<dbReference type="PANTHER" id="PTHR33572:SF18">
    <property type="entry name" value="SPORE DEVELOPMENT REGULATOR VOSA"/>
    <property type="match status" value="1"/>
</dbReference>
<feature type="region of interest" description="Disordered" evidence="5">
    <location>
        <begin position="163"/>
        <end position="238"/>
    </location>
</feature>
<keyword evidence="4" id="KW-0539">Nucleus</keyword>
<feature type="region of interest" description="Disordered" evidence="5">
    <location>
        <begin position="92"/>
        <end position="149"/>
    </location>
</feature>
<keyword evidence="8" id="KW-1185">Reference proteome</keyword>
<proteinExistence type="predicted"/>
<comment type="caution">
    <text evidence="7">The sequence shown here is derived from an EMBL/GenBank/DDBJ whole genome shotgun (WGS) entry which is preliminary data.</text>
</comment>
<feature type="compositionally biased region" description="Basic and acidic residues" evidence="5">
    <location>
        <begin position="369"/>
        <end position="384"/>
    </location>
</feature>
<dbReference type="GO" id="GO:0005634">
    <property type="term" value="C:nucleus"/>
    <property type="evidence" value="ECO:0007669"/>
    <property type="project" value="UniProtKB-SubCell"/>
</dbReference>
<feature type="region of interest" description="Disordered" evidence="5">
    <location>
        <begin position="359"/>
        <end position="420"/>
    </location>
</feature>
<name>A0A507E6L5_9FUNG</name>
<dbReference type="InterPro" id="IPR038491">
    <property type="entry name" value="Velvet_dom_sf"/>
</dbReference>